<accession>A0A0G9JSM8</accession>
<comment type="caution">
    <text evidence="6">The sequence shown here is derived from an EMBL/GenBank/DDBJ whole genome shotgun (WGS) entry which is preliminary data.</text>
</comment>
<dbReference type="Gene3D" id="3.40.630.10">
    <property type="entry name" value="Zn peptidases"/>
    <property type="match status" value="1"/>
</dbReference>
<keyword evidence="4" id="KW-0862">Zinc</keyword>
<evidence type="ECO:0000256" key="4">
    <source>
        <dbReference type="ARBA" id="ARBA00022833"/>
    </source>
</evidence>
<dbReference type="PANTHER" id="PTHR37326">
    <property type="entry name" value="BLL3975 PROTEIN"/>
    <property type="match status" value="1"/>
</dbReference>
<comment type="cofactor">
    <cofactor evidence="1">
        <name>Zn(2+)</name>
        <dbReference type="ChEBI" id="CHEBI:29105"/>
    </cofactor>
</comment>
<reference evidence="6 7" key="1">
    <citation type="submission" date="2014-01" db="EMBL/GenBank/DDBJ databases">
        <title>Development of a Comparative Genomic Fingerprinting Assay for High Resolution Genotyping of Arcobacter butzleri.</title>
        <authorList>
            <person name="Webb A.L."/>
            <person name="Inglis G.D."/>
            <person name="Kruczkiewicz P."/>
            <person name="Selinger L.B."/>
            <person name="Taboada E.N."/>
        </authorList>
    </citation>
    <scope>NUCLEOTIDE SEQUENCE [LARGE SCALE GENOMIC DNA]</scope>
    <source>
        <strain evidence="6 7">L348</strain>
    </source>
</reference>
<dbReference type="InterPro" id="IPR055438">
    <property type="entry name" value="AstE_AspA_cat"/>
</dbReference>
<dbReference type="GO" id="GO:0046872">
    <property type="term" value="F:metal ion binding"/>
    <property type="evidence" value="ECO:0007669"/>
    <property type="project" value="UniProtKB-KW"/>
</dbReference>
<feature type="domain" description="Succinylglutamate desuccinylase/Aspartoacylase catalytic" evidence="5">
    <location>
        <begin position="31"/>
        <end position="125"/>
    </location>
</feature>
<dbReference type="CDD" id="cd06253">
    <property type="entry name" value="M14_ASTE_ASPA-like"/>
    <property type="match status" value="1"/>
</dbReference>
<keyword evidence="2" id="KW-0479">Metal-binding</keyword>
<dbReference type="InterPro" id="IPR053138">
    <property type="entry name" value="N-alpha-Ac-DABA_deacetylase"/>
</dbReference>
<dbReference type="GO" id="GO:0016788">
    <property type="term" value="F:hydrolase activity, acting on ester bonds"/>
    <property type="evidence" value="ECO:0007669"/>
    <property type="project" value="InterPro"/>
</dbReference>
<evidence type="ECO:0000313" key="6">
    <source>
        <dbReference type="EMBL" id="KLD97278.1"/>
    </source>
</evidence>
<dbReference type="PANTHER" id="PTHR37326:SF1">
    <property type="entry name" value="BLL3975 PROTEIN"/>
    <property type="match status" value="1"/>
</dbReference>
<evidence type="ECO:0000256" key="2">
    <source>
        <dbReference type="ARBA" id="ARBA00022723"/>
    </source>
</evidence>
<dbReference type="Pfam" id="PF24827">
    <property type="entry name" value="AstE_AspA_cat"/>
    <property type="match status" value="1"/>
</dbReference>
<evidence type="ECO:0000256" key="1">
    <source>
        <dbReference type="ARBA" id="ARBA00001947"/>
    </source>
</evidence>
<dbReference type="RefSeq" id="WP_046997279.1">
    <property type="nucleotide sequence ID" value="NZ_JAIQ01000154.1"/>
</dbReference>
<dbReference type="SUPFAM" id="SSF53187">
    <property type="entry name" value="Zn-dependent exopeptidases"/>
    <property type="match status" value="1"/>
</dbReference>
<evidence type="ECO:0000313" key="7">
    <source>
        <dbReference type="Proteomes" id="UP000035514"/>
    </source>
</evidence>
<gene>
    <name evidence="6" type="ORF">AA20_11155</name>
</gene>
<protein>
    <submittedName>
        <fullName evidence="6">Succinylglutamate desuccinylase</fullName>
    </submittedName>
</protein>
<dbReference type="Proteomes" id="UP000035514">
    <property type="component" value="Unassembled WGS sequence"/>
</dbReference>
<dbReference type="PATRIC" id="fig|1447256.3.peg.2183"/>
<name>A0A0G9JSM8_9BACT</name>
<dbReference type="EMBL" id="JAIQ01000154">
    <property type="protein sequence ID" value="KLD97278.1"/>
    <property type="molecule type" value="Genomic_DNA"/>
</dbReference>
<sequence>MEKIEILRIESLSREPLVVEGYLFKGTNPKAPKIAIIGAMGGDSILPLYCASTLVDFFNNKVKKEKIKGDIFIIPSINHYALNIGKRYWPLDNTDINMMFPGYEEGETTQRIAKKVFDALNGYDYGIILEKRHDTAVCLPYIKLYKSGYEDLEAAKKFGFKLIHHRVMKSIDSVTLQYNWQLWGTKAFSIICPSINQVDKKTANQINQAIIRFMDKTKILNYHIFNGYESTVMDRKIINVVKAPKSGIFIPTEIPGNYVSKNQIIGEVVHSLEGNVIHQFLAPCNGMITCYYANSLIFENAVAFRIAKIG</sequence>
<keyword evidence="3" id="KW-0378">Hydrolase</keyword>
<organism evidence="6 7">
    <name type="scientific">Aliarcobacter butzleri L348</name>
    <dbReference type="NCBI Taxonomy" id="1447256"/>
    <lineage>
        <taxon>Bacteria</taxon>
        <taxon>Pseudomonadati</taxon>
        <taxon>Campylobacterota</taxon>
        <taxon>Epsilonproteobacteria</taxon>
        <taxon>Campylobacterales</taxon>
        <taxon>Arcobacteraceae</taxon>
        <taxon>Aliarcobacter</taxon>
    </lineage>
</organism>
<evidence type="ECO:0000259" key="5">
    <source>
        <dbReference type="Pfam" id="PF24827"/>
    </source>
</evidence>
<dbReference type="AlphaFoldDB" id="A0A0G9JSM8"/>
<proteinExistence type="predicted"/>
<evidence type="ECO:0000256" key="3">
    <source>
        <dbReference type="ARBA" id="ARBA00022801"/>
    </source>
</evidence>